<evidence type="ECO:0000313" key="5">
    <source>
        <dbReference type="Proteomes" id="UP000831782"/>
    </source>
</evidence>
<protein>
    <submittedName>
        <fullName evidence="4">Glycosyl hydrolase family 8</fullName>
    </submittedName>
</protein>
<evidence type="ECO:0000256" key="1">
    <source>
        <dbReference type="ARBA" id="ARBA00009209"/>
    </source>
</evidence>
<keyword evidence="2 4" id="KW-0378">Hydrolase</keyword>
<dbReference type="SUPFAM" id="SSF48208">
    <property type="entry name" value="Six-hairpin glycosidases"/>
    <property type="match status" value="1"/>
</dbReference>
<proteinExistence type="inferred from homology"/>
<organism evidence="4 5">
    <name type="scientific">Gracilibacillus caseinilyticus</name>
    <dbReference type="NCBI Taxonomy" id="2932256"/>
    <lineage>
        <taxon>Bacteria</taxon>
        <taxon>Bacillati</taxon>
        <taxon>Bacillota</taxon>
        <taxon>Bacilli</taxon>
        <taxon>Bacillales</taxon>
        <taxon>Bacillaceae</taxon>
        <taxon>Gracilibacillus</taxon>
    </lineage>
</organism>
<keyword evidence="5" id="KW-1185">Reference proteome</keyword>
<evidence type="ECO:0000256" key="3">
    <source>
        <dbReference type="ARBA" id="ARBA00023295"/>
    </source>
</evidence>
<sequence length="356" mass="41022">MRKLIIIAVVIGVVIGMMMFFQKSPMLATEAFIQRWFTNDNGTLATYILDNEEADADYVQGREALSESVGLCMVYAVEKQDVELFEEAYQMFQVHFYREDGFIPWKLTEAGVAEVTTNALVDDLRILHALYQADELWNRDEYRETADQIGRFLAVHNMSGNLLTDFYDVKYQQAADVITLSYIDPHALREMFDRGILSEQAYSAMIQVLSEAEMQNGFLAKYYDNTNQVYIYEKEVHMVDQALAAYYRVVNGDDTGKFLRFVRDELMKNGEIAGVYDSATQEAVVKYESPAVYGILIWYCLELGEQELAEELYERMVEFRDLGVFGRYFGGYSVEDGNTHLFDNLVPLIGELRFKQ</sequence>
<dbReference type="GO" id="GO:0016787">
    <property type="term" value="F:hydrolase activity"/>
    <property type="evidence" value="ECO:0007669"/>
    <property type="project" value="UniProtKB-KW"/>
</dbReference>
<comment type="similarity">
    <text evidence="1">Belongs to the glycosyl hydrolase 8 (cellulase D) family.</text>
</comment>
<reference evidence="4 5" key="1">
    <citation type="submission" date="2022-04" db="EMBL/GenBank/DDBJ databases">
        <title>Gracilibacillus sp. isolated from saltern.</title>
        <authorList>
            <person name="Won M."/>
            <person name="Lee C.-M."/>
            <person name="Woen H.-Y."/>
            <person name="Kwon S.-W."/>
        </authorList>
    </citation>
    <scope>NUCLEOTIDE SEQUENCE [LARGE SCALE GENOMIC DNA]</scope>
    <source>
        <strain evidence="4 5">SSWR10-1</strain>
    </source>
</reference>
<name>A0ABY4EV48_9BACI</name>
<keyword evidence="3" id="KW-0326">Glycosidase</keyword>
<dbReference type="InterPro" id="IPR008928">
    <property type="entry name" value="6-hairpin_glycosidase_sf"/>
</dbReference>
<dbReference type="Pfam" id="PF01270">
    <property type="entry name" value="Glyco_hydro_8"/>
    <property type="match status" value="1"/>
</dbReference>
<dbReference type="InterPro" id="IPR012341">
    <property type="entry name" value="6hp_glycosidase-like_sf"/>
</dbReference>
<dbReference type="Proteomes" id="UP000831782">
    <property type="component" value="Chromosome"/>
</dbReference>
<dbReference type="EMBL" id="CP095072">
    <property type="protein sequence ID" value="UOQ48292.1"/>
    <property type="molecule type" value="Genomic_DNA"/>
</dbReference>
<dbReference type="InterPro" id="IPR002037">
    <property type="entry name" value="Glyco_hydro_8"/>
</dbReference>
<evidence type="ECO:0000256" key="2">
    <source>
        <dbReference type="ARBA" id="ARBA00022801"/>
    </source>
</evidence>
<evidence type="ECO:0000313" key="4">
    <source>
        <dbReference type="EMBL" id="UOQ48292.1"/>
    </source>
</evidence>
<accession>A0ABY4EV48</accession>
<dbReference type="Gene3D" id="1.50.10.10">
    <property type="match status" value="1"/>
</dbReference>
<gene>
    <name evidence="4" type="ORF">MUN88_20000</name>
</gene>
<dbReference type="RefSeq" id="WP_244718598.1">
    <property type="nucleotide sequence ID" value="NZ_CP095072.1"/>
</dbReference>